<dbReference type="AlphaFoldDB" id="A0A814SU95"/>
<protein>
    <submittedName>
        <fullName evidence="1">Uncharacterized protein</fullName>
    </submittedName>
</protein>
<dbReference type="EMBL" id="CAJNOC010012298">
    <property type="protein sequence ID" value="CAF1152939.1"/>
    <property type="molecule type" value="Genomic_DNA"/>
</dbReference>
<comment type="caution">
    <text evidence="1">The sequence shown here is derived from an EMBL/GenBank/DDBJ whole genome shotgun (WGS) entry which is preliminary data.</text>
</comment>
<sequence length="63" mass="7556">FLKNEEKLNREKIGKRLEDSLEIYDSLIRKCNSILLRHKRSCDKANQIDKILEKVKTHLAKQY</sequence>
<proteinExistence type="predicted"/>
<evidence type="ECO:0000313" key="1">
    <source>
        <dbReference type="EMBL" id="CAF1152939.1"/>
    </source>
</evidence>
<feature type="non-terminal residue" evidence="1">
    <location>
        <position position="63"/>
    </location>
</feature>
<dbReference type="Proteomes" id="UP000663879">
    <property type="component" value="Unassembled WGS sequence"/>
</dbReference>
<keyword evidence="2" id="KW-1185">Reference proteome</keyword>
<reference evidence="1" key="1">
    <citation type="submission" date="2021-02" db="EMBL/GenBank/DDBJ databases">
        <authorList>
            <person name="Nowell W R."/>
        </authorList>
    </citation>
    <scope>NUCLEOTIDE SEQUENCE</scope>
    <source>
        <strain evidence="1">Ploen Becks lab</strain>
    </source>
</reference>
<accession>A0A814SU95</accession>
<gene>
    <name evidence="1" type="ORF">OXX778_LOCUS23351</name>
</gene>
<name>A0A814SU95_9BILA</name>
<evidence type="ECO:0000313" key="2">
    <source>
        <dbReference type="Proteomes" id="UP000663879"/>
    </source>
</evidence>
<organism evidence="1 2">
    <name type="scientific">Brachionus calyciflorus</name>
    <dbReference type="NCBI Taxonomy" id="104777"/>
    <lineage>
        <taxon>Eukaryota</taxon>
        <taxon>Metazoa</taxon>
        <taxon>Spiralia</taxon>
        <taxon>Gnathifera</taxon>
        <taxon>Rotifera</taxon>
        <taxon>Eurotatoria</taxon>
        <taxon>Monogononta</taxon>
        <taxon>Pseudotrocha</taxon>
        <taxon>Ploima</taxon>
        <taxon>Brachionidae</taxon>
        <taxon>Brachionus</taxon>
    </lineage>
</organism>